<reference evidence="1 2" key="1">
    <citation type="submission" date="2024-09" db="EMBL/GenBank/DDBJ databases">
        <title>Description of Labrys sedimenti sp. nov., isolated from a diclofenac-degrading enrichment culture, and genome-based reclassification of Labrys portucalensis as a later heterotypic synonym of Labrys neptuniae.</title>
        <authorList>
            <person name="Tancsics A."/>
            <person name="Csepanyi A."/>
        </authorList>
    </citation>
    <scope>NUCLEOTIDE SEQUENCE [LARGE SCALE GENOMIC DNA]</scope>
    <source>
        <strain evidence="1 2">LMG 23412</strain>
    </source>
</reference>
<proteinExistence type="predicted"/>
<sequence length="74" mass="7999">MHQDAANCVVAKPPGCIAPTVHAFGEADRVRVSTLEGELGCVLQKQDWTFALIIAAACCREMSIENIAFLDPRV</sequence>
<comment type="caution">
    <text evidence="1">The sequence shown here is derived from an EMBL/GenBank/DDBJ whole genome shotgun (WGS) entry which is preliminary data.</text>
</comment>
<dbReference type="Proteomes" id="UP001595190">
    <property type="component" value="Unassembled WGS sequence"/>
</dbReference>
<accession>A0ABV6ZRT7</accession>
<evidence type="ECO:0000313" key="1">
    <source>
        <dbReference type="EMBL" id="MFC2254890.1"/>
    </source>
</evidence>
<name>A0ABV6ZRT7_9HYPH</name>
<organism evidence="1 2">
    <name type="scientific">Labrys neptuniae</name>
    <dbReference type="NCBI Taxonomy" id="376174"/>
    <lineage>
        <taxon>Bacteria</taxon>
        <taxon>Pseudomonadati</taxon>
        <taxon>Pseudomonadota</taxon>
        <taxon>Alphaproteobacteria</taxon>
        <taxon>Hyphomicrobiales</taxon>
        <taxon>Xanthobacteraceae</taxon>
        <taxon>Labrys</taxon>
    </lineage>
</organism>
<protein>
    <submittedName>
        <fullName evidence="1">Uncharacterized protein</fullName>
    </submittedName>
</protein>
<dbReference type="EMBL" id="JBHGPK010000050">
    <property type="protein sequence ID" value="MFC2254890.1"/>
    <property type="molecule type" value="Genomic_DNA"/>
</dbReference>
<evidence type="ECO:0000313" key="2">
    <source>
        <dbReference type="Proteomes" id="UP001595190"/>
    </source>
</evidence>
<gene>
    <name evidence="1" type="ORF">ACETRX_35270</name>
</gene>